<comment type="subcellular location">
    <subcellularLocation>
        <location evidence="1">Cell outer membrane</location>
    </subcellularLocation>
</comment>
<dbReference type="InterPro" id="IPR011990">
    <property type="entry name" value="TPR-like_helical_dom_sf"/>
</dbReference>
<evidence type="ECO:0000259" key="6">
    <source>
        <dbReference type="Pfam" id="PF07980"/>
    </source>
</evidence>
<comment type="caution">
    <text evidence="7">The sequence shown here is derived from an EMBL/GenBank/DDBJ whole genome shotgun (WGS) entry which is preliminary data.</text>
</comment>
<evidence type="ECO:0000256" key="1">
    <source>
        <dbReference type="ARBA" id="ARBA00004442"/>
    </source>
</evidence>
<dbReference type="Gene3D" id="1.25.40.390">
    <property type="match status" value="1"/>
</dbReference>
<dbReference type="AlphaFoldDB" id="A0A0C3RG08"/>
<keyword evidence="4" id="KW-0472">Membrane</keyword>
<gene>
    <name evidence="7" type="ORF">BA92_08810</name>
</gene>
<dbReference type="Proteomes" id="UP000031980">
    <property type="component" value="Unassembled WGS sequence"/>
</dbReference>
<organism evidence="7 8">
    <name type="scientific">Sanguibacteroides justesenii</name>
    <dbReference type="NCBI Taxonomy" id="1547597"/>
    <lineage>
        <taxon>Bacteria</taxon>
        <taxon>Pseudomonadati</taxon>
        <taxon>Bacteroidota</taxon>
        <taxon>Bacteroidia</taxon>
        <taxon>Bacteroidales</taxon>
        <taxon>Porphyromonadaceae</taxon>
        <taxon>Sanguibacteroides</taxon>
    </lineage>
</organism>
<evidence type="ECO:0000313" key="8">
    <source>
        <dbReference type="Proteomes" id="UP000031980"/>
    </source>
</evidence>
<name>A0A0C3RG08_9PORP</name>
<accession>A0A0C3RG08</accession>
<proteinExistence type="inferred from homology"/>
<evidence type="ECO:0000256" key="5">
    <source>
        <dbReference type="ARBA" id="ARBA00023237"/>
    </source>
</evidence>
<dbReference type="SUPFAM" id="SSF48452">
    <property type="entry name" value="TPR-like"/>
    <property type="match status" value="1"/>
</dbReference>
<keyword evidence="5" id="KW-0998">Cell outer membrane</keyword>
<evidence type="ECO:0000256" key="3">
    <source>
        <dbReference type="ARBA" id="ARBA00022729"/>
    </source>
</evidence>
<sequence length="525" mass="60716">MKNICIILLFLPFFSCNDWLTVESEKSVTYINYFKSEQDLENIMISIFGNEKKIFAPFYTNHLDISGLLCDEGGDYEGFRTLNPEEFFGGNMDNWAIHYSAIYLANMMEENRFRFEHISEERADYWIAQANFAKALFYFDVVRQWGEAPLAPGTESTDAFGKSSITILLEEVIRCANIALKLPTYEKLTDANGSVVTSRQYASLGTVHTLLANIYAYMGGISGDRKYWEEAEKHASLVIDGKVGYYDLEPDILALKNNTLGAGRKSVETIFSIEINDRDEGRFWSAMFECRYPGLLLLDYPYTTTNPENIESNYRKPTVYVSTIEDLYERGDQRLKEYWYKLGEVGYWQPTDWDDDGIVIDSTWKISDYAFLDKWNKEIRSVNPAVIEGGDAPLLAMDGNRVVWRLADLILLRAECRARLGMETAVNDLNRIRNRAGLNDYSGSTDPEALRKEIFHERERELFGEGVRYYDIVRNGYFREQLSWAYAALTDEEVKDGALYLPVPRNAFDKNPLMKQNIYWSWRQK</sequence>
<evidence type="ECO:0000256" key="2">
    <source>
        <dbReference type="ARBA" id="ARBA00006275"/>
    </source>
</evidence>
<evidence type="ECO:0000313" key="7">
    <source>
        <dbReference type="EMBL" id="KIO44299.1"/>
    </source>
</evidence>
<keyword evidence="3" id="KW-0732">Signal</keyword>
<keyword evidence="8" id="KW-1185">Reference proteome</keyword>
<dbReference type="InterPro" id="IPR012944">
    <property type="entry name" value="SusD_RagB_dom"/>
</dbReference>
<dbReference type="Pfam" id="PF07980">
    <property type="entry name" value="SusD_RagB"/>
    <property type="match status" value="1"/>
</dbReference>
<dbReference type="GO" id="GO:0009279">
    <property type="term" value="C:cell outer membrane"/>
    <property type="evidence" value="ECO:0007669"/>
    <property type="project" value="UniProtKB-SubCell"/>
</dbReference>
<dbReference type="EMBL" id="JPIU01000039">
    <property type="protein sequence ID" value="KIO44299.1"/>
    <property type="molecule type" value="Genomic_DNA"/>
</dbReference>
<dbReference type="RefSeq" id="WP_041505188.1">
    <property type="nucleotide sequence ID" value="NZ_JPIU01000039.1"/>
</dbReference>
<evidence type="ECO:0000256" key="4">
    <source>
        <dbReference type="ARBA" id="ARBA00023136"/>
    </source>
</evidence>
<reference evidence="7 8" key="1">
    <citation type="submission" date="2014-07" db="EMBL/GenBank/DDBJ databases">
        <title>Porphyromonadaceae bacterium OUH 308042 = ATCC BAA-2681 = DSM 28342 draft genome.</title>
        <authorList>
            <person name="Sydenham T.V."/>
            <person name="Hasman H."/>
            <person name="Justensen U.S."/>
        </authorList>
    </citation>
    <scope>NUCLEOTIDE SEQUENCE [LARGE SCALE GENOMIC DNA]</scope>
    <source>
        <strain evidence="7 8">OUH 308042</strain>
    </source>
</reference>
<comment type="similarity">
    <text evidence="2">Belongs to the SusD family.</text>
</comment>
<feature type="domain" description="RagB/SusD" evidence="6">
    <location>
        <begin position="302"/>
        <end position="520"/>
    </location>
</feature>
<protein>
    <recommendedName>
        <fullName evidence="6">RagB/SusD domain-containing protein</fullName>
    </recommendedName>
</protein>